<name>A0ABQ7VBB0_SOLTU</name>
<sequence>MEKLDELEEINLCAIMLECECVEGKARGRSQVTNVLEQQATLKREVTDLTEILNNKEIEIASLRSELQKAVSRGPDTSDGNEQVLQKLRDENKRLLKTNASLSEEVKALNMKLIKAHEDANERLSLFMRTLNPLPPPS</sequence>
<comment type="caution">
    <text evidence="2">The sequence shown here is derived from an EMBL/GenBank/DDBJ whole genome shotgun (WGS) entry which is preliminary data.</text>
</comment>
<gene>
    <name evidence="2" type="ORF">KY290_017410</name>
</gene>
<feature type="coiled-coil region" evidence="1">
    <location>
        <begin position="39"/>
        <end position="119"/>
    </location>
</feature>
<evidence type="ECO:0000313" key="2">
    <source>
        <dbReference type="EMBL" id="KAH0761337.1"/>
    </source>
</evidence>
<accession>A0ABQ7VBB0</accession>
<reference evidence="2 3" key="1">
    <citation type="journal article" date="2021" name="bioRxiv">
        <title>Chromosome-scale and haplotype-resolved genome assembly of a tetraploid potato cultivar.</title>
        <authorList>
            <person name="Sun H."/>
            <person name="Jiao W.-B."/>
            <person name="Krause K."/>
            <person name="Campoy J.A."/>
            <person name="Goel M."/>
            <person name="Folz-Donahue K."/>
            <person name="Kukat C."/>
            <person name="Huettel B."/>
            <person name="Schneeberger K."/>
        </authorList>
    </citation>
    <scope>NUCLEOTIDE SEQUENCE [LARGE SCALE GENOMIC DNA]</scope>
    <source>
        <strain evidence="2">SolTubOtavaFocal</strain>
        <tissue evidence="2">Leaves</tissue>
    </source>
</reference>
<organism evidence="2 3">
    <name type="scientific">Solanum tuberosum</name>
    <name type="common">Potato</name>
    <dbReference type="NCBI Taxonomy" id="4113"/>
    <lineage>
        <taxon>Eukaryota</taxon>
        <taxon>Viridiplantae</taxon>
        <taxon>Streptophyta</taxon>
        <taxon>Embryophyta</taxon>
        <taxon>Tracheophyta</taxon>
        <taxon>Spermatophyta</taxon>
        <taxon>Magnoliopsida</taxon>
        <taxon>eudicotyledons</taxon>
        <taxon>Gunneridae</taxon>
        <taxon>Pentapetalae</taxon>
        <taxon>asterids</taxon>
        <taxon>lamiids</taxon>
        <taxon>Solanales</taxon>
        <taxon>Solanaceae</taxon>
        <taxon>Solanoideae</taxon>
        <taxon>Solaneae</taxon>
        <taxon>Solanum</taxon>
    </lineage>
</organism>
<proteinExistence type="predicted"/>
<keyword evidence="1" id="KW-0175">Coiled coil</keyword>
<protein>
    <submittedName>
        <fullName evidence="2">Uncharacterized protein</fullName>
    </submittedName>
</protein>
<evidence type="ECO:0000313" key="3">
    <source>
        <dbReference type="Proteomes" id="UP000826656"/>
    </source>
</evidence>
<evidence type="ECO:0000256" key="1">
    <source>
        <dbReference type="SAM" id="Coils"/>
    </source>
</evidence>
<dbReference type="EMBL" id="JAIVGD010000013">
    <property type="protein sequence ID" value="KAH0761337.1"/>
    <property type="molecule type" value="Genomic_DNA"/>
</dbReference>
<dbReference type="Proteomes" id="UP000826656">
    <property type="component" value="Unassembled WGS sequence"/>
</dbReference>
<keyword evidence="3" id="KW-1185">Reference proteome</keyword>